<feature type="domain" description="PGG" evidence="2">
    <location>
        <begin position="193"/>
        <end position="304"/>
    </location>
</feature>
<evidence type="ECO:0000259" key="2">
    <source>
        <dbReference type="Pfam" id="PF13962"/>
    </source>
</evidence>
<evidence type="ECO:0000313" key="4">
    <source>
        <dbReference type="Proteomes" id="UP001054252"/>
    </source>
</evidence>
<keyword evidence="1" id="KW-1133">Transmembrane helix</keyword>
<evidence type="ECO:0000256" key="1">
    <source>
        <dbReference type="SAM" id="Phobius"/>
    </source>
</evidence>
<keyword evidence="4" id="KW-1185">Reference proteome</keyword>
<accession>A0AAV5HVC6</accession>
<sequence length="365" mass="40565">MDSSSRREHCNLEGQNTIIRFSGDKKKGEASSQTGGADIAATIEERPDTPLIIAASTGIKEIVNEIIEVYPQALEHVTRNGQNILHVAILHRNDIFERIKAGKEEVRKVVKQRLVLGIDNDGDTILHKAACAKYYHGGTTSTAALELQEELRWFRKVEKMVPPHYTIHLNNENHTAEQLFKEEHKEQLKEAQKWVKNTSQSCSTVAVLVATVVFAAAFTAPGGLRDNGNPVFGDKPLYSFFTVMDVAGLASSLTSVVLFLSVLTSSLDLRDFHSTIPRKLTFGFTCLFFAIATTVLSFTATIVLTVHLKKAWTTTLTYAAAFLPVSAYAIVQFGLYIAYLKSAFISIFELVKSFLDGYDDEYFFI</sequence>
<dbReference type="Gene3D" id="1.25.40.20">
    <property type="entry name" value="Ankyrin repeat-containing domain"/>
    <property type="match status" value="1"/>
</dbReference>
<feature type="transmembrane region" description="Helical" evidence="1">
    <location>
        <begin position="318"/>
        <end position="339"/>
    </location>
</feature>
<keyword evidence="1" id="KW-0472">Membrane</keyword>
<dbReference type="AlphaFoldDB" id="A0AAV5HVC6"/>
<proteinExistence type="predicted"/>
<comment type="caution">
    <text evidence="3">The sequence shown here is derived from an EMBL/GenBank/DDBJ whole genome shotgun (WGS) entry which is preliminary data.</text>
</comment>
<dbReference type="SUPFAM" id="SSF48403">
    <property type="entry name" value="Ankyrin repeat"/>
    <property type="match status" value="1"/>
</dbReference>
<dbReference type="Proteomes" id="UP001054252">
    <property type="component" value="Unassembled WGS sequence"/>
</dbReference>
<dbReference type="PANTHER" id="PTHR24177:SF215">
    <property type="entry name" value="PGG DOMAIN-CONTAINING PROTEIN"/>
    <property type="match status" value="1"/>
</dbReference>
<dbReference type="PANTHER" id="PTHR24177">
    <property type="entry name" value="CASKIN"/>
    <property type="match status" value="1"/>
</dbReference>
<feature type="transmembrane region" description="Helical" evidence="1">
    <location>
        <begin position="284"/>
        <end position="306"/>
    </location>
</feature>
<dbReference type="Pfam" id="PF13962">
    <property type="entry name" value="PGG"/>
    <property type="match status" value="1"/>
</dbReference>
<keyword evidence="1" id="KW-0812">Transmembrane</keyword>
<dbReference type="EMBL" id="BPVZ01000004">
    <property type="protein sequence ID" value="GKU89899.1"/>
    <property type="molecule type" value="Genomic_DNA"/>
</dbReference>
<reference evidence="3 4" key="1">
    <citation type="journal article" date="2021" name="Commun. Biol.">
        <title>The genome of Shorea leprosula (Dipterocarpaceae) highlights the ecological relevance of drought in aseasonal tropical rainforests.</title>
        <authorList>
            <person name="Ng K.K.S."/>
            <person name="Kobayashi M.J."/>
            <person name="Fawcett J.A."/>
            <person name="Hatakeyama M."/>
            <person name="Paape T."/>
            <person name="Ng C.H."/>
            <person name="Ang C.C."/>
            <person name="Tnah L.H."/>
            <person name="Lee C.T."/>
            <person name="Nishiyama T."/>
            <person name="Sese J."/>
            <person name="O'Brien M.J."/>
            <person name="Copetti D."/>
            <person name="Mohd Noor M.I."/>
            <person name="Ong R.C."/>
            <person name="Putra M."/>
            <person name="Sireger I.Z."/>
            <person name="Indrioko S."/>
            <person name="Kosugi Y."/>
            <person name="Izuno A."/>
            <person name="Isagi Y."/>
            <person name="Lee S.L."/>
            <person name="Shimizu K.K."/>
        </authorList>
    </citation>
    <scope>NUCLEOTIDE SEQUENCE [LARGE SCALE GENOMIC DNA]</scope>
    <source>
        <strain evidence="3">214</strain>
    </source>
</reference>
<evidence type="ECO:0000313" key="3">
    <source>
        <dbReference type="EMBL" id="GKU89899.1"/>
    </source>
</evidence>
<name>A0AAV5HVC6_9ROSI</name>
<feature type="transmembrane region" description="Helical" evidence="1">
    <location>
        <begin position="240"/>
        <end position="263"/>
    </location>
</feature>
<dbReference type="InterPro" id="IPR036770">
    <property type="entry name" value="Ankyrin_rpt-contain_sf"/>
</dbReference>
<gene>
    <name evidence="3" type="ORF">SLEP1_g3971</name>
</gene>
<protein>
    <recommendedName>
        <fullName evidence="2">PGG domain-containing protein</fullName>
    </recommendedName>
</protein>
<organism evidence="3 4">
    <name type="scientific">Rubroshorea leprosula</name>
    <dbReference type="NCBI Taxonomy" id="152421"/>
    <lineage>
        <taxon>Eukaryota</taxon>
        <taxon>Viridiplantae</taxon>
        <taxon>Streptophyta</taxon>
        <taxon>Embryophyta</taxon>
        <taxon>Tracheophyta</taxon>
        <taxon>Spermatophyta</taxon>
        <taxon>Magnoliopsida</taxon>
        <taxon>eudicotyledons</taxon>
        <taxon>Gunneridae</taxon>
        <taxon>Pentapetalae</taxon>
        <taxon>rosids</taxon>
        <taxon>malvids</taxon>
        <taxon>Malvales</taxon>
        <taxon>Dipterocarpaceae</taxon>
        <taxon>Rubroshorea</taxon>
    </lineage>
</organism>
<feature type="transmembrane region" description="Helical" evidence="1">
    <location>
        <begin position="202"/>
        <end position="220"/>
    </location>
</feature>
<dbReference type="InterPro" id="IPR026961">
    <property type="entry name" value="PGG_dom"/>
</dbReference>
<dbReference type="GO" id="GO:0016020">
    <property type="term" value="C:membrane"/>
    <property type="evidence" value="ECO:0007669"/>
    <property type="project" value="TreeGrafter"/>
</dbReference>